<sequence length="140" mass="14926">MPVADMDSRPVIRIVAAVITNVDGRALLVRKRGTTAFMQPGGKIMPGEPPIEALQREIAEELGVVVETSALRPLGRHVAEAANEPGHLVEADLFMVSLEATPHAAAEIEEIAWVDLAAPGDIELAPLTRGTVATVLRRQP</sequence>
<keyword evidence="5" id="KW-1185">Reference proteome</keyword>
<reference evidence="4 5" key="1">
    <citation type="journal article" date="2022" name="BMC Genomics">
        <title>Comparative genome analysis of mycobacteria focusing on tRNA and non-coding RNA.</title>
        <authorList>
            <person name="Behra P.R.K."/>
            <person name="Pettersson B.M.F."/>
            <person name="Ramesh M."/>
            <person name="Das S."/>
            <person name="Dasgupta S."/>
            <person name="Kirsebom L.A."/>
        </authorList>
    </citation>
    <scope>NUCLEOTIDE SEQUENCE [LARGE SCALE GENOMIC DNA]</scope>
    <source>
        <strain evidence="4 5">DSM 44078</strain>
    </source>
</reference>
<gene>
    <name evidence="4" type="ORF">H7J73_25795</name>
</gene>
<protein>
    <submittedName>
        <fullName evidence="4">NUDIX domain-containing protein</fullName>
    </submittedName>
</protein>
<dbReference type="PROSITE" id="PS00893">
    <property type="entry name" value="NUDIX_BOX"/>
    <property type="match status" value="1"/>
</dbReference>
<comment type="cofactor">
    <cofactor evidence="1">
        <name>Mg(2+)</name>
        <dbReference type="ChEBI" id="CHEBI:18420"/>
    </cofactor>
</comment>
<evidence type="ECO:0000313" key="4">
    <source>
        <dbReference type="EMBL" id="MCV7229429.1"/>
    </source>
</evidence>
<dbReference type="PANTHER" id="PTHR43046:SF2">
    <property type="entry name" value="8-OXO-DGTP DIPHOSPHATASE-RELATED"/>
    <property type="match status" value="1"/>
</dbReference>
<evidence type="ECO:0000256" key="2">
    <source>
        <dbReference type="ARBA" id="ARBA00022801"/>
    </source>
</evidence>
<comment type="caution">
    <text evidence="4">The sequence shown here is derived from an EMBL/GenBank/DDBJ whole genome shotgun (WGS) entry which is preliminary data.</text>
</comment>
<accession>A0ABT3CIY9</accession>
<proteinExistence type="predicted"/>
<dbReference type="InterPro" id="IPR015797">
    <property type="entry name" value="NUDIX_hydrolase-like_dom_sf"/>
</dbReference>
<dbReference type="PROSITE" id="PS51462">
    <property type="entry name" value="NUDIX"/>
    <property type="match status" value="1"/>
</dbReference>
<evidence type="ECO:0000256" key="1">
    <source>
        <dbReference type="ARBA" id="ARBA00001946"/>
    </source>
</evidence>
<name>A0ABT3CIY9_9MYCO</name>
<dbReference type="PANTHER" id="PTHR43046">
    <property type="entry name" value="GDP-MANNOSE MANNOSYL HYDROLASE"/>
    <property type="match status" value="1"/>
</dbReference>
<evidence type="ECO:0000259" key="3">
    <source>
        <dbReference type="PROSITE" id="PS51462"/>
    </source>
</evidence>
<dbReference type="SUPFAM" id="SSF55811">
    <property type="entry name" value="Nudix"/>
    <property type="match status" value="1"/>
</dbReference>
<dbReference type="InterPro" id="IPR000086">
    <property type="entry name" value="NUDIX_hydrolase_dom"/>
</dbReference>
<dbReference type="Pfam" id="PF00293">
    <property type="entry name" value="NUDIX"/>
    <property type="match status" value="1"/>
</dbReference>
<keyword evidence="2" id="KW-0378">Hydrolase</keyword>
<dbReference type="EMBL" id="JACKTY010000041">
    <property type="protein sequence ID" value="MCV7229429.1"/>
    <property type="molecule type" value="Genomic_DNA"/>
</dbReference>
<evidence type="ECO:0000313" key="5">
    <source>
        <dbReference type="Proteomes" id="UP001526201"/>
    </source>
</evidence>
<dbReference type="Proteomes" id="UP001526201">
    <property type="component" value="Unassembled WGS sequence"/>
</dbReference>
<feature type="domain" description="Nudix hydrolase" evidence="3">
    <location>
        <begin position="10"/>
        <end position="138"/>
    </location>
</feature>
<dbReference type="InterPro" id="IPR020084">
    <property type="entry name" value="NUDIX_hydrolase_CS"/>
</dbReference>
<dbReference type="CDD" id="cd04690">
    <property type="entry name" value="NUDIX_Hydrolase"/>
    <property type="match status" value="1"/>
</dbReference>
<dbReference type="Gene3D" id="3.90.79.10">
    <property type="entry name" value="Nucleoside Triphosphate Pyrophosphohydrolase"/>
    <property type="match status" value="1"/>
</dbReference>
<organism evidence="4 5">
    <name type="scientific">Mycolicibacterium komossense</name>
    <dbReference type="NCBI Taxonomy" id="1779"/>
    <lineage>
        <taxon>Bacteria</taxon>
        <taxon>Bacillati</taxon>
        <taxon>Actinomycetota</taxon>
        <taxon>Actinomycetes</taxon>
        <taxon>Mycobacteriales</taxon>
        <taxon>Mycobacteriaceae</taxon>
        <taxon>Mycolicibacterium</taxon>
    </lineage>
</organism>